<dbReference type="Proteomes" id="UP000683310">
    <property type="component" value="Chromosome"/>
</dbReference>
<feature type="compositionally biased region" description="Polar residues" evidence="1">
    <location>
        <begin position="8"/>
        <end position="22"/>
    </location>
</feature>
<evidence type="ECO:0000259" key="2">
    <source>
        <dbReference type="PROSITE" id="PS50943"/>
    </source>
</evidence>
<keyword evidence="4" id="KW-1185">Reference proteome</keyword>
<dbReference type="Pfam" id="PF13560">
    <property type="entry name" value="HTH_31"/>
    <property type="match status" value="1"/>
</dbReference>
<sequence length="290" mass="32523">MQIAERSLANSDTQTISAQPFSSARERRRNGKLSWACERPEIGVHLRRRREALGLTQEEVAIAATTTLSSLRKWEAGLRNPSTEGLVAWCRALDLPDWMLRKVISLALNGLDTLRPNTSPHVNDDDLDHLEMFGGPAYYLTFPQLDVIAANTAARQLAPSLAPASPDSDRPTNAVEWIMTKPARELLVNWPSVATRMIHTLRVMGPGMVPQYRLDEIFNACYSHSPREFKRFFAADLRDAATDDNVALVRNPATDTIERYSCRALRPTQPMHQFEQIQLVRSSRPHGAAA</sequence>
<feature type="region of interest" description="Disordered" evidence="1">
    <location>
        <begin position="1"/>
        <end position="25"/>
    </location>
</feature>
<dbReference type="InterPro" id="IPR001387">
    <property type="entry name" value="Cro/C1-type_HTH"/>
</dbReference>
<dbReference type="InterPro" id="IPR010982">
    <property type="entry name" value="Lambda_DNA-bd_dom_sf"/>
</dbReference>
<dbReference type="EMBL" id="CP074371">
    <property type="protein sequence ID" value="QVI24139.1"/>
    <property type="molecule type" value="Genomic_DNA"/>
</dbReference>
<dbReference type="Gene3D" id="3.30.450.180">
    <property type="match status" value="1"/>
</dbReference>
<gene>
    <name evidence="3" type="ORF">KHQ06_15985</name>
</gene>
<organism evidence="3 4">
    <name type="scientific">Nocardia tengchongensis</name>
    <dbReference type="NCBI Taxonomy" id="2055889"/>
    <lineage>
        <taxon>Bacteria</taxon>
        <taxon>Bacillati</taxon>
        <taxon>Actinomycetota</taxon>
        <taxon>Actinomycetes</taxon>
        <taxon>Mycobacteriales</taxon>
        <taxon>Nocardiaceae</taxon>
        <taxon>Nocardia</taxon>
    </lineage>
</organism>
<dbReference type="InterPro" id="IPR041413">
    <property type="entry name" value="MLTR_LBD"/>
</dbReference>
<accession>A0ABX8CW64</accession>
<proteinExistence type="predicted"/>
<dbReference type="PROSITE" id="PS50943">
    <property type="entry name" value="HTH_CROC1"/>
    <property type="match status" value="1"/>
</dbReference>
<dbReference type="SMART" id="SM00530">
    <property type="entry name" value="HTH_XRE"/>
    <property type="match status" value="1"/>
</dbReference>
<dbReference type="Pfam" id="PF17765">
    <property type="entry name" value="MLTR_LBD"/>
    <property type="match status" value="1"/>
</dbReference>
<dbReference type="PANTHER" id="PTHR35010">
    <property type="entry name" value="BLL4672 PROTEIN-RELATED"/>
    <property type="match status" value="1"/>
</dbReference>
<dbReference type="CDD" id="cd00093">
    <property type="entry name" value="HTH_XRE"/>
    <property type="match status" value="1"/>
</dbReference>
<dbReference type="SUPFAM" id="SSF47413">
    <property type="entry name" value="lambda repressor-like DNA-binding domains"/>
    <property type="match status" value="1"/>
</dbReference>
<reference evidence="3 4" key="1">
    <citation type="submission" date="2021-04" db="EMBL/GenBank/DDBJ databases">
        <title>Nocardia tengchongensis.</title>
        <authorList>
            <person name="Zhuang k."/>
            <person name="Ran Y."/>
            <person name="Li W."/>
        </authorList>
    </citation>
    <scope>NUCLEOTIDE SEQUENCE [LARGE SCALE GENOMIC DNA]</scope>
    <source>
        <strain evidence="3 4">CFH S0057</strain>
    </source>
</reference>
<dbReference type="Gene3D" id="1.10.260.40">
    <property type="entry name" value="lambda repressor-like DNA-binding domains"/>
    <property type="match status" value="1"/>
</dbReference>
<dbReference type="PANTHER" id="PTHR35010:SF2">
    <property type="entry name" value="BLL4672 PROTEIN"/>
    <property type="match status" value="1"/>
</dbReference>
<name>A0ABX8CW64_9NOCA</name>
<evidence type="ECO:0000256" key="1">
    <source>
        <dbReference type="SAM" id="MobiDB-lite"/>
    </source>
</evidence>
<evidence type="ECO:0000313" key="3">
    <source>
        <dbReference type="EMBL" id="QVI24139.1"/>
    </source>
</evidence>
<protein>
    <submittedName>
        <fullName evidence="3">Helix-turn-helix domain-containing protein</fullName>
    </submittedName>
</protein>
<feature type="domain" description="HTH cro/C1-type" evidence="2">
    <location>
        <begin position="46"/>
        <end position="99"/>
    </location>
</feature>
<evidence type="ECO:0000313" key="4">
    <source>
        <dbReference type="Proteomes" id="UP000683310"/>
    </source>
</evidence>